<keyword evidence="2" id="KW-1185">Reference proteome</keyword>
<dbReference type="KEGG" id="nte:NEUTE1DRAFT142844"/>
<sequence length="96" mass="10427">MPQMIHVTAVETAIKPCLSHPVLPESRQHGISKQLSGIFETTGQCIFAVAYGKSIRQALNNQHCTMERVLIIGTRSVLPLGVVHEIHARTGKASAD</sequence>
<dbReference type="VEuPathDB" id="FungiDB:NEUTE1DRAFT_142844"/>
<accession>F8N0S8</accession>
<proteinExistence type="predicted"/>
<reference evidence="2" key="1">
    <citation type="journal article" date="2011" name="Genetics">
        <title>Massive changes in genome architecture accompany the transition to self-fertility in the filamentous fungus Neurospora tetrasperma.</title>
        <authorList>
            <person name="Ellison C.E."/>
            <person name="Stajich J.E."/>
            <person name="Jacobson D.J."/>
            <person name="Natvig D.O."/>
            <person name="Lapidus A."/>
            <person name="Foster B."/>
            <person name="Aerts A."/>
            <person name="Riley R."/>
            <person name="Lindquist E.A."/>
            <person name="Grigoriev I.V."/>
            <person name="Taylor J.W."/>
        </authorList>
    </citation>
    <scope>NUCLEOTIDE SEQUENCE [LARGE SCALE GENOMIC DNA]</scope>
    <source>
        <strain evidence="2">FGSC 2508 / P0657</strain>
    </source>
</reference>
<dbReference type="EMBL" id="GL891382">
    <property type="protein sequence ID" value="EGO53014.1"/>
    <property type="molecule type" value="Genomic_DNA"/>
</dbReference>
<dbReference type="AlphaFoldDB" id="F8N0S8"/>
<protein>
    <submittedName>
        <fullName evidence="1">Uncharacterized protein</fullName>
    </submittedName>
</protein>
<dbReference type="GeneID" id="20826303"/>
<name>F8N0S8_NEUT8</name>
<gene>
    <name evidence="1" type="ORF">NEUTE1DRAFT_142844</name>
</gene>
<dbReference type="RefSeq" id="XP_009856639.1">
    <property type="nucleotide sequence ID" value="XM_009858337.1"/>
</dbReference>
<dbReference type="HOGENOM" id="CLU_2360249_0_0_1"/>
<evidence type="ECO:0000313" key="2">
    <source>
        <dbReference type="Proteomes" id="UP000008065"/>
    </source>
</evidence>
<dbReference type="Proteomes" id="UP000008065">
    <property type="component" value="Unassembled WGS sequence"/>
</dbReference>
<organism evidence="1 2">
    <name type="scientific">Neurospora tetrasperma (strain FGSC 2508 / ATCC MYA-4615 / P0657)</name>
    <dbReference type="NCBI Taxonomy" id="510951"/>
    <lineage>
        <taxon>Eukaryota</taxon>
        <taxon>Fungi</taxon>
        <taxon>Dikarya</taxon>
        <taxon>Ascomycota</taxon>
        <taxon>Pezizomycotina</taxon>
        <taxon>Sordariomycetes</taxon>
        <taxon>Sordariomycetidae</taxon>
        <taxon>Sordariales</taxon>
        <taxon>Sordariaceae</taxon>
        <taxon>Neurospora</taxon>
    </lineage>
</organism>
<evidence type="ECO:0000313" key="1">
    <source>
        <dbReference type="EMBL" id="EGO53014.1"/>
    </source>
</evidence>